<organism evidence="1 2">
    <name type="scientific">Dubosiella newyorkensis</name>
    <dbReference type="NCBI Taxonomy" id="1862672"/>
    <lineage>
        <taxon>Bacteria</taxon>
        <taxon>Bacillati</taxon>
        <taxon>Bacillota</taxon>
        <taxon>Erysipelotrichia</taxon>
        <taxon>Erysipelotrichales</taxon>
        <taxon>Erysipelotrichaceae</taxon>
        <taxon>Dubosiella</taxon>
    </lineage>
</organism>
<dbReference type="RefSeq" id="WP_076340356.1">
    <property type="nucleotide sequence ID" value="NZ_CAPSJS010000023.1"/>
</dbReference>
<comment type="caution">
    <text evidence="1">The sequence shown here is derived from an EMBL/GenBank/DDBJ whole genome shotgun (WGS) entry which is preliminary data.</text>
</comment>
<dbReference type="Proteomes" id="UP000186705">
    <property type="component" value="Unassembled WGS sequence"/>
</dbReference>
<proteinExistence type="predicted"/>
<protein>
    <submittedName>
        <fullName evidence="1">Uncharacterized protein</fullName>
    </submittedName>
</protein>
<dbReference type="EMBL" id="MPKA01000021">
    <property type="protein sequence ID" value="OLU47954.1"/>
    <property type="molecule type" value="Genomic_DNA"/>
</dbReference>
<keyword evidence="2" id="KW-1185">Reference proteome</keyword>
<dbReference type="GeneID" id="78274444"/>
<name>A0A1U7NQN9_9FIRM</name>
<dbReference type="OrthoDB" id="9951395at2"/>
<accession>A0A1U7NQN9</accession>
<reference evidence="1 2" key="1">
    <citation type="submission" date="2016-11" db="EMBL/GenBank/DDBJ databases">
        <title>Description of two novel members of the family Erysipelotrichaceae: Ileibacterium lipovorans gen. nov., sp. nov. and Dubosiella newyorkensis, gen. nov., sp. nov.</title>
        <authorList>
            <person name="Cox L.M."/>
            <person name="Sohn J."/>
            <person name="Tyrrell K.L."/>
            <person name="Citron D.M."/>
            <person name="Lawson P.A."/>
            <person name="Patel N.B."/>
            <person name="Iizumi T."/>
            <person name="Perez-Perez G.I."/>
            <person name="Goldstein E.J."/>
            <person name="Blaser M.J."/>
        </authorList>
    </citation>
    <scope>NUCLEOTIDE SEQUENCE [LARGE SCALE GENOMIC DNA]</scope>
    <source>
        <strain evidence="1 2">NYU-BL-A4</strain>
    </source>
</reference>
<evidence type="ECO:0000313" key="1">
    <source>
        <dbReference type="EMBL" id="OLU47954.1"/>
    </source>
</evidence>
<dbReference type="AlphaFoldDB" id="A0A1U7NQN9"/>
<gene>
    <name evidence="1" type="ORF">BO225_00545</name>
</gene>
<dbReference type="STRING" id="1862672.BO225_00545"/>
<sequence>MNELYVWIKCVYEQEYQLVLIDPKLKIQHFLLEWNRLYETSVFKNVVVLETTQILYSSFHEEVVQHGDHLIVY</sequence>
<evidence type="ECO:0000313" key="2">
    <source>
        <dbReference type="Proteomes" id="UP000186705"/>
    </source>
</evidence>